<dbReference type="PROSITE" id="PS51707">
    <property type="entry name" value="CYTH"/>
    <property type="match status" value="1"/>
</dbReference>
<dbReference type="AlphaFoldDB" id="A0A316END9"/>
<accession>A0A316END9</accession>
<evidence type="ECO:0000313" key="2">
    <source>
        <dbReference type="EMBL" id="PWK32376.1"/>
    </source>
</evidence>
<comment type="caution">
    <text evidence="2">The sequence shown here is derived from an EMBL/GenBank/DDBJ whole genome shotgun (WGS) entry which is preliminary data.</text>
</comment>
<dbReference type="Pfam" id="PF01928">
    <property type="entry name" value="CYTH"/>
    <property type="match status" value="1"/>
</dbReference>
<dbReference type="SMART" id="SM01118">
    <property type="entry name" value="CYTH"/>
    <property type="match status" value="1"/>
</dbReference>
<protein>
    <submittedName>
        <fullName evidence="2">Adenylate cyclase</fullName>
    </submittedName>
</protein>
<dbReference type="Proteomes" id="UP000245754">
    <property type="component" value="Unassembled WGS sequence"/>
</dbReference>
<dbReference type="InterPro" id="IPR023577">
    <property type="entry name" value="CYTH_domain"/>
</dbReference>
<dbReference type="InterPro" id="IPR033469">
    <property type="entry name" value="CYTH-like_dom_sf"/>
</dbReference>
<evidence type="ECO:0000259" key="1">
    <source>
        <dbReference type="PROSITE" id="PS51707"/>
    </source>
</evidence>
<organism evidence="2 3">
    <name type="scientific">Cupriavidus plantarum</name>
    <dbReference type="NCBI Taxonomy" id="942865"/>
    <lineage>
        <taxon>Bacteria</taxon>
        <taxon>Pseudomonadati</taxon>
        <taxon>Pseudomonadota</taxon>
        <taxon>Betaproteobacteria</taxon>
        <taxon>Burkholderiales</taxon>
        <taxon>Burkholderiaceae</taxon>
        <taxon>Cupriavidus</taxon>
    </lineage>
</organism>
<feature type="domain" description="CYTH" evidence="1">
    <location>
        <begin position="2"/>
        <end position="204"/>
    </location>
</feature>
<dbReference type="EMBL" id="QGGT01000007">
    <property type="protein sequence ID" value="PWK32376.1"/>
    <property type="molecule type" value="Genomic_DNA"/>
</dbReference>
<dbReference type="GO" id="GO:0050355">
    <property type="term" value="F:inorganic triphosphate phosphatase activity"/>
    <property type="evidence" value="ECO:0007669"/>
    <property type="project" value="InterPro"/>
</dbReference>
<reference evidence="2 3" key="1">
    <citation type="submission" date="2018-05" db="EMBL/GenBank/DDBJ databases">
        <title>Genomic Encyclopedia of Type Strains, Phase IV (KMG-V): Genome sequencing to study the core and pangenomes of soil and plant-associated prokaryotes.</title>
        <authorList>
            <person name="Whitman W."/>
        </authorList>
    </citation>
    <scope>NUCLEOTIDE SEQUENCE [LARGE SCALE GENOMIC DNA]</scope>
    <source>
        <strain evidence="2 3">SLV-132</strain>
    </source>
</reference>
<sequence>MGREIELKLSVPDDALAAVSGWLDQHGEGHGEVTMLNVYLDTPSRDLARARAALRLRRKGTQWLQTLKTVGHSVNGITARNEWETPVPGEAIELHRFPADARKVLAPLMTQLGPVFRTDFVRRLWIVEQDGARIEAALDSGTIRAPGVAAVERIQELELEWLSGEEERAEAALRALGERLRAVAALEPSDLSKAARGYRLTTPN</sequence>
<dbReference type="PANTHER" id="PTHR39569:SF1">
    <property type="entry name" value="INORGANIC TRIPHOSPHATASE"/>
    <property type="match status" value="1"/>
</dbReference>
<dbReference type="GO" id="GO:0046872">
    <property type="term" value="F:metal ion binding"/>
    <property type="evidence" value="ECO:0007669"/>
    <property type="project" value="TreeGrafter"/>
</dbReference>
<dbReference type="InterPro" id="IPR039013">
    <property type="entry name" value="YgiF"/>
</dbReference>
<dbReference type="Gene3D" id="2.40.320.10">
    <property type="entry name" value="Hypothetical Protein Pfu-838710-001"/>
    <property type="match status" value="1"/>
</dbReference>
<proteinExistence type="predicted"/>
<dbReference type="RefSeq" id="WP_109585204.1">
    <property type="nucleotide sequence ID" value="NZ_QGGT01000007.1"/>
</dbReference>
<dbReference type="CDD" id="cd07756">
    <property type="entry name" value="CYTH-like_Pase_CHAD"/>
    <property type="match status" value="1"/>
</dbReference>
<keyword evidence="3" id="KW-1185">Reference proteome</keyword>
<dbReference type="SUPFAM" id="SSF55154">
    <property type="entry name" value="CYTH-like phosphatases"/>
    <property type="match status" value="1"/>
</dbReference>
<evidence type="ECO:0000313" key="3">
    <source>
        <dbReference type="Proteomes" id="UP000245754"/>
    </source>
</evidence>
<gene>
    <name evidence="2" type="ORF">C7419_107167</name>
</gene>
<name>A0A316END9_9BURK</name>
<dbReference type="PANTHER" id="PTHR39569">
    <property type="entry name" value="INORGANIC TRIPHOSPHATASE"/>
    <property type="match status" value="1"/>
</dbReference>